<reference evidence="1 2" key="1">
    <citation type="submission" date="2019-09" db="EMBL/GenBank/DDBJ databases">
        <title>Isolation and identification of active actinomycetes.</title>
        <authorList>
            <person name="Yu Z."/>
            <person name="Han C."/>
            <person name="Yu B."/>
        </authorList>
    </citation>
    <scope>NUCLEOTIDE SEQUENCE [LARGE SCALE GENOMIC DNA]</scope>
    <source>
        <strain evidence="1 2">NEAU-H2</strain>
    </source>
</reference>
<comment type="caution">
    <text evidence="1">The sequence shown here is derived from an EMBL/GenBank/DDBJ whole genome shotgun (WGS) entry which is preliminary data.</text>
</comment>
<evidence type="ECO:0000313" key="1">
    <source>
        <dbReference type="EMBL" id="KAB1989831.1"/>
    </source>
</evidence>
<dbReference type="EMBL" id="WBKG01000003">
    <property type="protein sequence ID" value="KAB1989831.1"/>
    <property type="molecule type" value="Genomic_DNA"/>
</dbReference>
<protein>
    <submittedName>
        <fullName evidence="1">Uncharacterized protein</fullName>
    </submittedName>
</protein>
<dbReference type="RefSeq" id="WP_151468133.1">
    <property type="nucleotide sequence ID" value="NZ_WBKG01000003.1"/>
</dbReference>
<sequence length="199" mass="21757">MPNSKAATLRAELVTHLGVTHAAADNALLVTLDRFHSESHEPAVARAGLTPTEYMRTALDTLRFKATLIFTALLADGRGADARLSWEMFIEEEIAVIERAREALPPTALLQDVHAMRRIGRSLGLRDEQTGELVPGIIHSIAAGYPYRGPCQQDLSLTDILALVTTEDLTHCLRHAALVAEGRSRDAAEALRRMQHGAH</sequence>
<keyword evidence="2" id="KW-1185">Reference proteome</keyword>
<name>A0A7J5DM57_9ACTN</name>
<gene>
    <name evidence="1" type="ORF">F8144_05655</name>
</gene>
<proteinExistence type="predicted"/>
<evidence type="ECO:0000313" key="2">
    <source>
        <dbReference type="Proteomes" id="UP000442990"/>
    </source>
</evidence>
<organism evidence="1 2">
    <name type="scientific">Streptomyces triticiradicis</name>
    <dbReference type="NCBI Taxonomy" id="2651189"/>
    <lineage>
        <taxon>Bacteria</taxon>
        <taxon>Bacillati</taxon>
        <taxon>Actinomycetota</taxon>
        <taxon>Actinomycetes</taxon>
        <taxon>Kitasatosporales</taxon>
        <taxon>Streptomycetaceae</taxon>
        <taxon>Streptomyces</taxon>
    </lineage>
</organism>
<dbReference type="Proteomes" id="UP000442990">
    <property type="component" value="Unassembled WGS sequence"/>
</dbReference>
<accession>A0A7J5DM57</accession>
<dbReference type="AlphaFoldDB" id="A0A7J5DM57"/>